<dbReference type="EMBL" id="AP025591">
    <property type="protein sequence ID" value="BDG02431.1"/>
    <property type="molecule type" value="Genomic_DNA"/>
</dbReference>
<evidence type="ECO:0000313" key="1">
    <source>
        <dbReference type="EMBL" id="BDG02431.1"/>
    </source>
</evidence>
<gene>
    <name evidence="1" type="ORF">AMOR_14270</name>
</gene>
<name>A0ABN6MPV2_9BACT</name>
<evidence type="ECO:0008006" key="3">
    <source>
        <dbReference type="Google" id="ProtNLM"/>
    </source>
</evidence>
<accession>A0ABN6MPV2</accession>
<organism evidence="1 2">
    <name type="scientific">Anaeromyxobacter oryzae</name>
    <dbReference type="NCBI Taxonomy" id="2918170"/>
    <lineage>
        <taxon>Bacteria</taxon>
        <taxon>Pseudomonadati</taxon>
        <taxon>Myxococcota</taxon>
        <taxon>Myxococcia</taxon>
        <taxon>Myxococcales</taxon>
        <taxon>Cystobacterineae</taxon>
        <taxon>Anaeromyxobacteraceae</taxon>
        <taxon>Anaeromyxobacter</taxon>
    </lineage>
</organism>
<sequence length="137" mass="15411">MLSVMNCPPDDVVIEALRDRSPDDLEARWLVAWIAGRLGAASVQRNADQLVERFEREDSAFVVAAARPAIERLDPRRQTIVLSAIAQHGLAKVAYIIAESQPGGVDRLLARLRESGARDAEREVLSLRRRDEERTRR</sequence>
<proteinExistence type="predicted"/>
<evidence type="ECO:0000313" key="2">
    <source>
        <dbReference type="Proteomes" id="UP001162891"/>
    </source>
</evidence>
<reference evidence="2" key="1">
    <citation type="journal article" date="2022" name="Int. J. Syst. Evol. Microbiol.">
        <title>Anaeromyxobacter oryzae sp. nov., Anaeromyxobacter diazotrophicus sp. nov. and Anaeromyxobacter paludicola sp. nov., isolated from paddy soils.</title>
        <authorList>
            <person name="Itoh H."/>
            <person name="Xu Z."/>
            <person name="Mise K."/>
            <person name="Masuda Y."/>
            <person name="Ushijima N."/>
            <person name="Hayakawa C."/>
            <person name="Shiratori Y."/>
            <person name="Senoo K."/>
        </authorList>
    </citation>
    <scope>NUCLEOTIDE SEQUENCE [LARGE SCALE GENOMIC DNA]</scope>
    <source>
        <strain evidence="2">Red232</strain>
    </source>
</reference>
<protein>
    <recommendedName>
        <fullName evidence="3">HEAT repeat domain-containing protein</fullName>
    </recommendedName>
</protein>
<keyword evidence="2" id="KW-1185">Reference proteome</keyword>
<dbReference type="Proteomes" id="UP001162891">
    <property type="component" value="Chromosome"/>
</dbReference>